<dbReference type="GO" id="GO:0016740">
    <property type="term" value="F:transferase activity"/>
    <property type="evidence" value="ECO:0007669"/>
    <property type="project" value="UniProtKB-KW"/>
</dbReference>
<dbReference type="KEGG" id="samy:DB32_005954"/>
<dbReference type="Gene3D" id="3.90.550.10">
    <property type="entry name" value="Spore Coat Polysaccharide Biosynthesis Protein SpsA, Chain A"/>
    <property type="match status" value="1"/>
</dbReference>
<dbReference type="PANTHER" id="PTHR48090">
    <property type="entry name" value="UNDECAPRENYL-PHOSPHATE 4-DEOXY-4-FORMAMIDO-L-ARABINOSE TRANSFERASE-RELATED"/>
    <property type="match status" value="1"/>
</dbReference>
<proteinExistence type="predicted"/>
<protein>
    <submittedName>
        <fullName evidence="2">Glycosyltransferase</fullName>
    </submittedName>
</protein>
<evidence type="ECO:0000313" key="2">
    <source>
        <dbReference type="EMBL" id="AKF08805.1"/>
    </source>
</evidence>
<gene>
    <name evidence="2" type="ORF">DB32_005954</name>
</gene>
<name>A0A0F6W6P2_9BACT</name>
<evidence type="ECO:0000313" key="3">
    <source>
        <dbReference type="Proteomes" id="UP000034883"/>
    </source>
</evidence>
<feature type="domain" description="Glycosyltransferase 2-like" evidence="1">
    <location>
        <begin position="59"/>
        <end position="181"/>
    </location>
</feature>
<dbReference type="SUPFAM" id="SSF53448">
    <property type="entry name" value="Nucleotide-diphospho-sugar transferases"/>
    <property type="match status" value="1"/>
</dbReference>
<dbReference type="InterPro" id="IPR029044">
    <property type="entry name" value="Nucleotide-diphossugar_trans"/>
</dbReference>
<dbReference type="InterPro" id="IPR001173">
    <property type="entry name" value="Glyco_trans_2-like"/>
</dbReference>
<dbReference type="PANTHER" id="PTHR48090:SF7">
    <property type="entry name" value="RFBJ PROTEIN"/>
    <property type="match status" value="1"/>
</dbReference>
<dbReference type="CDD" id="cd04179">
    <property type="entry name" value="DPM_DPG-synthase_like"/>
    <property type="match status" value="1"/>
</dbReference>
<accession>A0A0F6W6P2</accession>
<keyword evidence="3" id="KW-1185">Reference proteome</keyword>
<dbReference type="AlphaFoldDB" id="A0A0F6W6P2"/>
<dbReference type="STRING" id="927083.DB32_005954"/>
<organism evidence="2 3">
    <name type="scientific">Sandaracinus amylolyticus</name>
    <dbReference type="NCBI Taxonomy" id="927083"/>
    <lineage>
        <taxon>Bacteria</taxon>
        <taxon>Pseudomonadati</taxon>
        <taxon>Myxococcota</taxon>
        <taxon>Polyangia</taxon>
        <taxon>Polyangiales</taxon>
        <taxon>Sandaracinaceae</taxon>
        <taxon>Sandaracinus</taxon>
    </lineage>
</organism>
<dbReference type="Proteomes" id="UP000034883">
    <property type="component" value="Chromosome"/>
</dbReference>
<keyword evidence="2" id="KW-0808">Transferase</keyword>
<dbReference type="EMBL" id="CP011125">
    <property type="protein sequence ID" value="AKF08805.1"/>
    <property type="molecule type" value="Genomic_DNA"/>
</dbReference>
<dbReference type="InterPro" id="IPR050256">
    <property type="entry name" value="Glycosyltransferase_2"/>
</dbReference>
<sequence length="279" mass="30230">MVATTFVPAHRCGAAPESHRLPSRRAFATPAPKAAPSVASEATRVNRACATVRAMIVDVVIPALDEERALPLVLAEIPRDVVRRVVVCDNGSRDRTADIAREGGAIVVHEPRRGYGSACLRALAEIASEPPDVVVFLDGDRSDHPSEITRLLEAISSGADLVIGSRVLGRRERGSLTPQQIAGNAVACVALRLLYGARYTDLGPFRAIRWSALQKLDMGDPDYGWTVEMQIKAARRGLRHAEVPVSYRRRVGVSKVSGTVRGTVMASITILRWLARHAH</sequence>
<reference evidence="2 3" key="1">
    <citation type="submission" date="2015-03" db="EMBL/GenBank/DDBJ databases">
        <title>Genome assembly of Sandaracinus amylolyticus DSM 53668.</title>
        <authorList>
            <person name="Sharma G."/>
            <person name="Subramanian S."/>
        </authorList>
    </citation>
    <scope>NUCLEOTIDE SEQUENCE [LARGE SCALE GENOMIC DNA]</scope>
    <source>
        <strain evidence="2 3">DSM 53668</strain>
    </source>
</reference>
<evidence type="ECO:0000259" key="1">
    <source>
        <dbReference type="Pfam" id="PF00535"/>
    </source>
</evidence>
<dbReference type="Pfam" id="PF00535">
    <property type="entry name" value="Glycos_transf_2"/>
    <property type="match status" value="1"/>
</dbReference>